<feature type="domain" description="Transglycosylase SLT" evidence="4">
    <location>
        <begin position="472"/>
        <end position="563"/>
    </location>
</feature>
<dbReference type="CDD" id="cd00254">
    <property type="entry name" value="LT-like"/>
    <property type="match status" value="1"/>
</dbReference>
<proteinExistence type="inferred from homology"/>
<evidence type="ECO:0000313" key="6">
    <source>
        <dbReference type="Proteomes" id="UP000054844"/>
    </source>
</evidence>
<sequence>MSGSATALQVRITAKDDASAALTRIGLNAKVVGGQFSKLGDQFRSIGSSGFSRVAQQVRETSRSFERLVPAMGAVTGAASVAGVVAATGRWAQFGAAIGRTAYRTETTARNLTGMQAAAEAMGSSAEDLTSGLKILGDAAADALGGRNNDALMIFNQFGIGIQRANGSAKSGAEMFDSIADAMARLTDPKMQARFAAYLGLPESLIPVLRKGSAAFREQQKIAESYGATIGQDGVKASERFMDAQRRMGWAFTGLGDSIFQTVSPALAGLMRQFADFIGLNRLTWAKAIKTGFTWITDAVKDGYKKFKDWIDDGGWDQMKASLSELGTSFTSISTAVGDVGKAVSEGLPGLRSFLAEIQGILDVYNRWEKKFEEFQRGPVMRFLFPDLAVNKTKEQQEQEGAPKGRVWSAGDAVGEAMIKLQRQFEAIFITRAKPQPQNGGYPSGAALRRANDLPSSGRRVSSLEPDIERKIREDAAKEGVPADLAVSVAKIEGGRAGGRDLISPAGAIGQMQLMPGTARELGVDPNDVDENIHGGVLYLKKLLKQFNGNQRAAAAAYNAGPAGRGVADFARSGDASGMPLETQRYIQSLDRLMPQGGSGSGGYVHGRDADRPIGKPQQTSQRVPVDVTVRLAGNFPAGTTATARTPDGTRVARAMDGGIG</sequence>
<dbReference type="InterPro" id="IPR023346">
    <property type="entry name" value="Lysozyme-like_dom_sf"/>
</dbReference>
<feature type="region of interest" description="Disordered" evidence="3">
    <location>
        <begin position="597"/>
        <end position="623"/>
    </location>
</feature>
<evidence type="ECO:0000256" key="1">
    <source>
        <dbReference type="ARBA" id="ARBA00007734"/>
    </source>
</evidence>
<dbReference type="OrthoDB" id="8410204at2"/>
<reference evidence="5" key="1">
    <citation type="submission" date="2016-12" db="EMBL/GenBank/DDBJ databases">
        <title>Draft genome sequence of Roseomonas mucosa strain AU37, isolated from a peripheral intravenous catheter.</title>
        <authorList>
            <person name="Choudhury M.A."/>
            <person name="Sidjabat H.E."/>
            <person name="Wailan A.M."/>
            <person name="Zhang L."/>
            <person name="Marsh N.M."/>
            <person name="Rickard C.M."/>
            <person name="Davies M."/>
            <person name="Mcmillan D.J."/>
        </authorList>
    </citation>
    <scope>NUCLEOTIDE SEQUENCE [LARGE SCALE GENOMIC DNA]</scope>
    <source>
        <strain evidence="5">AU37</strain>
    </source>
</reference>
<evidence type="ECO:0000313" key="5">
    <source>
        <dbReference type="EMBL" id="ONH81866.1"/>
    </source>
</evidence>
<comment type="similarity">
    <text evidence="1">Belongs to the transglycosylase Slt family.</text>
</comment>
<dbReference type="Proteomes" id="UP000054844">
    <property type="component" value="Unassembled WGS sequence"/>
</dbReference>
<organism evidence="5 6">
    <name type="scientific">Roseomonas mucosa</name>
    <dbReference type="NCBI Taxonomy" id="207340"/>
    <lineage>
        <taxon>Bacteria</taxon>
        <taxon>Pseudomonadati</taxon>
        <taxon>Pseudomonadota</taxon>
        <taxon>Alphaproteobacteria</taxon>
        <taxon>Acetobacterales</taxon>
        <taxon>Roseomonadaceae</taxon>
        <taxon>Roseomonas</taxon>
    </lineage>
</organism>
<dbReference type="PANTHER" id="PTHR37423">
    <property type="entry name" value="SOLUBLE LYTIC MUREIN TRANSGLYCOSYLASE-RELATED"/>
    <property type="match status" value="1"/>
</dbReference>
<protein>
    <recommendedName>
        <fullName evidence="4">Transglycosylase SLT domain-containing protein</fullName>
    </recommendedName>
</protein>
<keyword evidence="6" id="KW-1185">Reference proteome</keyword>
<dbReference type="InterPro" id="IPR008258">
    <property type="entry name" value="Transglycosylase_SLT_dom_1"/>
</dbReference>
<dbReference type="EMBL" id="LLWF02000085">
    <property type="protein sequence ID" value="ONH81866.1"/>
    <property type="molecule type" value="Genomic_DNA"/>
</dbReference>
<feature type="region of interest" description="Disordered" evidence="3">
    <location>
        <begin position="436"/>
        <end position="463"/>
    </location>
</feature>
<dbReference type="SUPFAM" id="SSF53955">
    <property type="entry name" value="Lysozyme-like"/>
    <property type="match status" value="1"/>
</dbReference>
<dbReference type="RefSeq" id="WP_058390662.1">
    <property type="nucleotide sequence ID" value="NZ_LLWF02000085.1"/>
</dbReference>
<accession>A0A1S8D0N1</accession>
<comment type="caution">
    <text evidence="5">The sequence shown here is derived from an EMBL/GenBank/DDBJ whole genome shotgun (WGS) entry which is preliminary data.</text>
</comment>
<gene>
    <name evidence="5" type="ORF">APZ41_017545</name>
</gene>
<name>A0A1S8D0N1_9PROT</name>
<dbReference type="Pfam" id="PF01464">
    <property type="entry name" value="SLT"/>
    <property type="match status" value="1"/>
</dbReference>
<dbReference type="Gene3D" id="1.10.530.10">
    <property type="match status" value="1"/>
</dbReference>
<dbReference type="STRING" id="207340.APZ41_017545"/>
<evidence type="ECO:0000256" key="3">
    <source>
        <dbReference type="SAM" id="MobiDB-lite"/>
    </source>
</evidence>
<evidence type="ECO:0000259" key="4">
    <source>
        <dbReference type="Pfam" id="PF01464"/>
    </source>
</evidence>
<comment type="similarity">
    <text evidence="2">Belongs to the virb1 family.</text>
</comment>
<evidence type="ECO:0000256" key="2">
    <source>
        <dbReference type="ARBA" id="ARBA00009387"/>
    </source>
</evidence>
<dbReference type="PANTHER" id="PTHR37423:SF2">
    <property type="entry name" value="MEMBRANE-BOUND LYTIC MUREIN TRANSGLYCOSYLASE C"/>
    <property type="match status" value="1"/>
</dbReference>
<dbReference type="AlphaFoldDB" id="A0A1S8D0N1"/>